<comment type="subcellular location">
    <subcellularLocation>
        <location evidence="1">Cell membrane</location>
        <topology evidence="1">Multi-pass membrane protein</topology>
    </subcellularLocation>
</comment>
<comment type="similarity">
    <text evidence="6">Belongs to the ABC-4 integral membrane protein family.</text>
</comment>
<protein>
    <submittedName>
        <fullName evidence="10">Duplicated orphan permease</fullName>
    </submittedName>
</protein>
<evidence type="ECO:0000256" key="7">
    <source>
        <dbReference type="SAM" id="Phobius"/>
    </source>
</evidence>
<feature type="transmembrane region" description="Helical" evidence="7">
    <location>
        <begin position="21"/>
        <end position="43"/>
    </location>
</feature>
<dbReference type="InterPro" id="IPR017800">
    <property type="entry name" value="ADOP"/>
</dbReference>
<feature type="transmembrane region" description="Helical" evidence="7">
    <location>
        <begin position="710"/>
        <end position="737"/>
    </location>
</feature>
<gene>
    <name evidence="10" type="ORF">SAMN05421771_3702</name>
</gene>
<dbReference type="GO" id="GO:0022857">
    <property type="term" value="F:transmembrane transporter activity"/>
    <property type="evidence" value="ECO:0007669"/>
    <property type="project" value="TreeGrafter"/>
</dbReference>
<proteinExistence type="inferred from homology"/>
<evidence type="ECO:0000259" key="9">
    <source>
        <dbReference type="Pfam" id="PF12704"/>
    </source>
</evidence>
<dbReference type="Proteomes" id="UP000199024">
    <property type="component" value="Unassembled WGS sequence"/>
</dbReference>
<dbReference type="EMBL" id="FOZL01000002">
    <property type="protein sequence ID" value="SFS20573.1"/>
    <property type="molecule type" value="Genomic_DNA"/>
</dbReference>
<feature type="transmembrane region" description="Helical" evidence="7">
    <location>
        <begin position="758"/>
        <end position="781"/>
    </location>
</feature>
<evidence type="ECO:0000256" key="3">
    <source>
        <dbReference type="ARBA" id="ARBA00022692"/>
    </source>
</evidence>
<feature type="transmembrane region" description="Helical" evidence="7">
    <location>
        <begin position="801"/>
        <end position="820"/>
    </location>
</feature>
<evidence type="ECO:0000256" key="1">
    <source>
        <dbReference type="ARBA" id="ARBA00004651"/>
    </source>
</evidence>
<evidence type="ECO:0000256" key="2">
    <source>
        <dbReference type="ARBA" id="ARBA00022475"/>
    </source>
</evidence>
<dbReference type="PANTHER" id="PTHR30572">
    <property type="entry name" value="MEMBRANE COMPONENT OF TRANSPORTER-RELATED"/>
    <property type="match status" value="1"/>
</dbReference>
<evidence type="ECO:0000256" key="5">
    <source>
        <dbReference type="ARBA" id="ARBA00023136"/>
    </source>
</evidence>
<evidence type="ECO:0000313" key="10">
    <source>
        <dbReference type="EMBL" id="SFS20573.1"/>
    </source>
</evidence>
<feature type="transmembrane region" description="Helical" evidence="7">
    <location>
        <begin position="449"/>
        <end position="469"/>
    </location>
</feature>
<keyword evidence="2" id="KW-1003">Cell membrane</keyword>
<feature type="transmembrane region" description="Helical" evidence="7">
    <location>
        <begin position="358"/>
        <end position="379"/>
    </location>
</feature>
<feature type="domain" description="MacB-like periplasmic core" evidence="9">
    <location>
        <begin position="22"/>
        <end position="251"/>
    </location>
</feature>
<dbReference type="Pfam" id="PF12704">
    <property type="entry name" value="MacB_PCD"/>
    <property type="match status" value="2"/>
</dbReference>
<feature type="domain" description="ABC3 transporter permease C-terminal" evidence="8">
    <location>
        <begin position="309"/>
        <end position="425"/>
    </location>
</feature>
<dbReference type="InterPro" id="IPR003838">
    <property type="entry name" value="ABC3_permease_C"/>
</dbReference>
<evidence type="ECO:0000256" key="6">
    <source>
        <dbReference type="ARBA" id="ARBA00038076"/>
    </source>
</evidence>
<sequence length="837" mass="88968">MSGLWQDVKYGVRQMMRSPGFTVTAILTLALGIGANTAIFTVFNQVLLRMLPVEKPEELQQVTYTGTNMGRMSVFGGDSSMYFSYPMYKKLRDKNEAFRGLFANVETSVGVLVKNESESVDTEMVSGNYFQVLGVPAAAGRTLLPSDDVVKNGSPVVVLSDAFWKAKFAGDKGVVGSTLLVNGQPFTVVGVAPAGFSSAINGFRPKLFVPITMRAEVNPGLDDLDDERSMYLNVVGRLKPGVSAAAATAGLTVLWKQLRAEELARMHMHSAKFADRFVAKSEIKLVPDAKGFSPLRDQLQTPLKILMGMVLLLAAMTCMNLANLLMVRGAGRTREFAVRFALGAARGRIVQQMLVEGVVLGGLGGAIGLALAPTAATFLVRKITDSTGETAFKTMPDAWVLGFTLVLSLGISVLFSLAPAWQMMKPDMVESLKTKAGGMLGGAQRFRTAAIALQIGLSVLLLSGAGLFVRTLHQLKGQDMGLSTDHLVEFSVDTTLSGIPTTDTVAYQSRVRAALQALPGVKAVGGTTDQILAGNSSQGNITVEGYQPAPDENMDTEVAGVTPGYREALGISLLAGRDFTEADAKGAPKVAMINRSLAVKYFGSVEKALGHMITQGGGDKVKLDTQIVGVVADTKMRGVRAGTVPFLMQPFDQVSHGMEGMEYYVKTTQAPEAAENMIRGAVHGVDPKLIADSMKTMDEQIDSNISNERMIALLAACFAMVALLTTAVGLYGVLAFATAQRTREIGIRMALGAQRWGVVRMVLGDMAKVAGVGIVVALPVSVAVARQLKSQMFEVSAFDPITMAGCVVVTGVMVLVAAAIPARRAATVEPTEALRTE</sequence>
<evidence type="ECO:0000259" key="8">
    <source>
        <dbReference type="Pfam" id="PF02687"/>
    </source>
</evidence>
<dbReference type="NCBIfam" id="TIGR03434">
    <property type="entry name" value="ADOP"/>
    <property type="match status" value="1"/>
</dbReference>
<dbReference type="AlphaFoldDB" id="A0A1I6MXZ7"/>
<dbReference type="PANTHER" id="PTHR30572:SF4">
    <property type="entry name" value="ABC TRANSPORTER PERMEASE YTRF"/>
    <property type="match status" value="1"/>
</dbReference>
<keyword evidence="5 7" id="KW-0472">Membrane</keyword>
<reference evidence="10 11" key="1">
    <citation type="submission" date="2016-10" db="EMBL/GenBank/DDBJ databases">
        <authorList>
            <person name="de Groot N.N."/>
        </authorList>
    </citation>
    <scope>NUCLEOTIDE SEQUENCE [LARGE SCALE GENOMIC DNA]</scope>
    <source>
        <strain evidence="10 11">DSM 21001</strain>
    </source>
</reference>
<keyword evidence="11" id="KW-1185">Reference proteome</keyword>
<feature type="domain" description="ABC3 transporter permease C-terminal" evidence="8">
    <location>
        <begin position="717"/>
        <end position="830"/>
    </location>
</feature>
<dbReference type="GO" id="GO:0005886">
    <property type="term" value="C:plasma membrane"/>
    <property type="evidence" value="ECO:0007669"/>
    <property type="project" value="UniProtKB-SubCell"/>
</dbReference>
<keyword evidence="4 7" id="KW-1133">Transmembrane helix</keyword>
<dbReference type="Pfam" id="PF02687">
    <property type="entry name" value="FtsX"/>
    <property type="match status" value="2"/>
</dbReference>
<feature type="transmembrane region" description="Helical" evidence="7">
    <location>
        <begin position="399"/>
        <end position="418"/>
    </location>
</feature>
<feature type="domain" description="MacB-like periplasmic core" evidence="9">
    <location>
        <begin position="452"/>
        <end position="679"/>
    </location>
</feature>
<keyword evidence="3 7" id="KW-0812">Transmembrane</keyword>
<evidence type="ECO:0000313" key="11">
    <source>
        <dbReference type="Proteomes" id="UP000199024"/>
    </source>
</evidence>
<evidence type="ECO:0000256" key="4">
    <source>
        <dbReference type="ARBA" id="ARBA00022989"/>
    </source>
</evidence>
<dbReference type="STRING" id="474950.SAMN05421771_3702"/>
<feature type="transmembrane region" description="Helical" evidence="7">
    <location>
        <begin position="305"/>
        <end position="326"/>
    </location>
</feature>
<dbReference type="InterPro" id="IPR050250">
    <property type="entry name" value="Macrolide_Exporter_MacB"/>
</dbReference>
<organism evidence="10 11">
    <name type="scientific">Granulicella pectinivorans</name>
    <dbReference type="NCBI Taxonomy" id="474950"/>
    <lineage>
        <taxon>Bacteria</taxon>
        <taxon>Pseudomonadati</taxon>
        <taxon>Acidobacteriota</taxon>
        <taxon>Terriglobia</taxon>
        <taxon>Terriglobales</taxon>
        <taxon>Acidobacteriaceae</taxon>
        <taxon>Granulicella</taxon>
    </lineage>
</organism>
<name>A0A1I6MXZ7_9BACT</name>
<dbReference type="InterPro" id="IPR025857">
    <property type="entry name" value="MacB_PCD"/>
</dbReference>
<accession>A0A1I6MXZ7</accession>
<dbReference type="OrthoDB" id="127154at2"/>